<sequence>MEIESMRWSCDLCIIDVKYRLVRYRNSNVGGRCALREDVVARVERGLLRRFGHLERMNENRQTKQSIERMCVMERSGIDIKNGIGIEAGRGTGIGMKSGTGGGVGDGIWTKTGVGSENQMEEVQTVQYRSRKSRTRIESRPRLIERWLDVKDEASGDLQPPDVARPARHYGFAPHRGVRASPDV</sequence>
<evidence type="ECO:0000256" key="1">
    <source>
        <dbReference type="SAM" id="MobiDB-lite"/>
    </source>
</evidence>
<dbReference type="EMBL" id="BGZK01000086">
    <property type="protein sequence ID" value="GBP17374.1"/>
    <property type="molecule type" value="Genomic_DNA"/>
</dbReference>
<proteinExistence type="predicted"/>
<gene>
    <name evidence="2" type="ORF">EVAR_17854_1</name>
</gene>
<dbReference type="Proteomes" id="UP000299102">
    <property type="component" value="Unassembled WGS sequence"/>
</dbReference>
<evidence type="ECO:0000313" key="2">
    <source>
        <dbReference type="EMBL" id="GBP17374.1"/>
    </source>
</evidence>
<reference evidence="2 3" key="1">
    <citation type="journal article" date="2019" name="Commun. Biol.">
        <title>The bagworm genome reveals a unique fibroin gene that provides high tensile strength.</title>
        <authorList>
            <person name="Kono N."/>
            <person name="Nakamura H."/>
            <person name="Ohtoshi R."/>
            <person name="Tomita M."/>
            <person name="Numata K."/>
            <person name="Arakawa K."/>
        </authorList>
    </citation>
    <scope>NUCLEOTIDE SEQUENCE [LARGE SCALE GENOMIC DNA]</scope>
</reference>
<name>A0A4C1TTZ1_EUMVA</name>
<evidence type="ECO:0000313" key="3">
    <source>
        <dbReference type="Proteomes" id="UP000299102"/>
    </source>
</evidence>
<feature type="region of interest" description="Disordered" evidence="1">
    <location>
        <begin position="154"/>
        <end position="184"/>
    </location>
</feature>
<organism evidence="2 3">
    <name type="scientific">Eumeta variegata</name>
    <name type="common">Bagworm moth</name>
    <name type="synonym">Eumeta japonica</name>
    <dbReference type="NCBI Taxonomy" id="151549"/>
    <lineage>
        <taxon>Eukaryota</taxon>
        <taxon>Metazoa</taxon>
        <taxon>Ecdysozoa</taxon>
        <taxon>Arthropoda</taxon>
        <taxon>Hexapoda</taxon>
        <taxon>Insecta</taxon>
        <taxon>Pterygota</taxon>
        <taxon>Neoptera</taxon>
        <taxon>Endopterygota</taxon>
        <taxon>Lepidoptera</taxon>
        <taxon>Glossata</taxon>
        <taxon>Ditrysia</taxon>
        <taxon>Tineoidea</taxon>
        <taxon>Psychidae</taxon>
        <taxon>Oiketicinae</taxon>
        <taxon>Eumeta</taxon>
    </lineage>
</organism>
<protein>
    <submittedName>
        <fullName evidence="2">Uncharacterized protein</fullName>
    </submittedName>
</protein>
<comment type="caution">
    <text evidence="2">The sequence shown here is derived from an EMBL/GenBank/DDBJ whole genome shotgun (WGS) entry which is preliminary data.</text>
</comment>
<accession>A0A4C1TTZ1</accession>
<dbReference type="OrthoDB" id="425681at2759"/>
<keyword evidence="3" id="KW-1185">Reference proteome</keyword>
<dbReference type="AlphaFoldDB" id="A0A4C1TTZ1"/>